<feature type="transmembrane region" description="Helical" evidence="1">
    <location>
        <begin position="89"/>
        <end position="114"/>
    </location>
</feature>
<dbReference type="RefSeq" id="WP_138405343.1">
    <property type="nucleotide sequence ID" value="NZ_VBSP01000052.1"/>
</dbReference>
<keyword evidence="1" id="KW-1133">Transmembrane helix</keyword>
<comment type="caution">
    <text evidence="2">The sequence shown here is derived from an EMBL/GenBank/DDBJ whole genome shotgun (WGS) entry which is preliminary data.</text>
</comment>
<sequence>MTPDTIISNKQRIKEYLSVNEYMLSPKSAIQVLEGFRGEVISSFLYNLSRFDELTLKQLSCLKSCNHVVKAIIIDQLFRNELEDILKTLIIAYFVLSHTDLIFLINLLHSLLIFNPDYSLNSQEKELYKHYNPILQQLMKE</sequence>
<keyword evidence="1" id="KW-0812">Transmembrane</keyword>
<proteinExistence type="predicted"/>
<dbReference type="Proteomes" id="UP000306420">
    <property type="component" value="Unassembled WGS sequence"/>
</dbReference>
<dbReference type="EMBL" id="VBSP01000052">
    <property type="protein sequence ID" value="TLQ39668.1"/>
    <property type="molecule type" value="Genomic_DNA"/>
</dbReference>
<reference evidence="2 3" key="1">
    <citation type="submission" date="2019-05" db="EMBL/GenBank/DDBJ databases">
        <title>The metagenome of a microbial culture collection derived from dairy environment covers the genomic content of the human microbiome.</title>
        <authorList>
            <person name="Roder T."/>
            <person name="Wuthrich D."/>
            <person name="Sattari Z."/>
            <person name="Von Ah U."/>
            <person name="Bar C."/>
            <person name="Ronchi F."/>
            <person name="Macpherson A.J."/>
            <person name="Ganal-Vonarburg S.C."/>
            <person name="Bruggmann R."/>
            <person name="Vergeres G."/>
        </authorList>
    </citation>
    <scope>NUCLEOTIDE SEQUENCE [LARGE SCALE GENOMIC DNA]</scope>
    <source>
        <strain evidence="2 3">FAM 24227</strain>
    </source>
</reference>
<organism evidence="2 3">
    <name type="scientific">Ruoffia tabacinasalis</name>
    <dbReference type="NCBI Taxonomy" id="87458"/>
    <lineage>
        <taxon>Bacteria</taxon>
        <taxon>Bacillati</taxon>
        <taxon>Bacillota</taxon>
        <taxon>Bacilli</taxon>
        <taxon>Lactobacillales</taxon>
        <taxon>Aerococcaceae</taxon>
        <taxon>Ruoffia</taxon>
    </lineage>
</organism>
<dbReference type="AlphaFoldDB" id="A0A5R9DSH8"/>
<evidence type="ECO:0000313" key="3">
    <source>
        <dbReference type="Proteomes" id="UP000306420"/>
    </source>
</evidence>
<keyword evidence="1" id="KW-0472">Membrane</keyword>
<protein>
    <submittedName>
        <fullName evidence="2">Uncharacterized protein</fullName>
    </submittedName>
</protein>
<name>A0A5R9DSH8_9LACT</name>
<evidence type="ECO:0000256" key="1">
    <source>
        <dbReference type="SAM" id="Phobius"/>
    </source>
</evidence>
<gene>
    <name evidence="2" type="ORF">FEZ33_10515</name>
</gene>
<evidence type="ECO:0000313" key="2">
    <source>
        <dbReference type="EMBL" id="TLQ39668.1"/>
    </source>
</evidence>
<accession>A0A5R9DSH8</accession>